<dbReference type="Pfam" id="PF01899">
    <property type="entry name" value="MNHE"/>
    <property type="match status" value="1"/>
</dbReference>
<dbReference type="InterPro" id="IPR002758">
    <property type="entry name" value="Cation_antiport_E"/>
</dbReference>
<comment type="subcellular location">
    <subcellularLocation>
        <location evidence="1">Cell membrane</location>
        <topology evidence="1">Multi-pass membrane protein</topology>
    </subcellularLocation>
</comment>
<dbReference type="EMBL" id="DSTU01000005">
    <property type="protein sequence ID" value="HFJ53896.1"/>
    <property type="molecule type" value="Genomic_DNA"/>
</dbReference>
<dbReference type="EMBL" id="DSLG01000004">
    <property type="protein sequence ID" value="HEA87021.1"/>
    <property type="molecule type" value="Genomic_DNA"/>
</dbReference>
<comment type="caution">
    <text evidence="8">The sequence shown here is derived from an EMBL/GenBank/DDBJ whole genome shotgun (WGS) entry which is preliminary data.</text>
</comment>
<organism evidence="8">
    <name type="scientific">candidate division WOR-3 bacterium</name>
    <dbReference type="NCBI Taxonomy" id="2052148"/>
    <lineage>
        <taxon>Bacteria</taxon>
        <taxon>Bacteria division WOR-3</taxon>
    </lineage>
</organism>
<reference evidence="8" key="1">
    <citation type="journal article" date="2020" name="mSystems">
        <title>Genome- and Community-Level Interaction Insights into Carbon Utilization and Element Cycling Functions of Hydrothermarchaeota in Hydrothermal Sediment.</title>
        <authorList>
            <person name="Zhou Z."/>
            <person name="Liu Y."/>
            <person name="Xu W."/>
            <person name="Pan J."/>
            <person name="Luo Z.H."/>
            <person name="Li M."/>
        </authorList>
    </citation>
    <scope>NUCLEOTIDE SEQUENCE [LARGE SCALE GENOMIC DNA]</scope>
    <source>
        <strain evidence="8">SpSt-265</strain>
        <strain evidence="9">SpSt-465</strain>
    </source>
</reference>
<evidence type="ECO:0000256" key="4">
    <source>
        <dbReference type="ARBA" id="ARBA00022692"/>
    </source>
</evidence>
<keyword evidence="5 7" id="KW-1133">Transmembrane helix</keyword>
<sequence>MPGYCSTGWNTPGWFWEDKVARRFAYFIAGWIIWLLLGWTLNYQEVVAGAAVALIAAGMFGGYLPLQPRKLLNPVRWFWLLVYIPVFAWQCLKANIDVALRVLSPGLNLKPGIVKIKTNLKSDIAKVFLANSITMTPGTLTVEIKDDTLYIHWIEIRSDDPEEMAKMIKGPFEFFLKKIFD</sequence>
<proteinExistence type="inferred from homology"/>
<evidence type="ECO:0000256" key="5">
    <source>
        <dbReference type="ARBA" id="ARBA00022989"/>
    </source>
</evidence>
<evidence type="ECO:0000313" key="8">
    <source>
        <dbReference type="EMBL" id="HEA87021.1"/>
    </source>
</evidence>
<name>A0A7C1SD02_UNCW3</name>
<evidence type="ECO:0000313" key="9">
    <source>
        <dbReference type="EMBL" id="HFJ53896.1"/>
    </source>
</evidence>
<keyword evidence="3" id="KW-1003">Cell membrane</keyword>
<feature type="transmembrane region" description="Helical" evidence="7">
    <location>
        <begin position="46"/>
        <end position="64"/>
    </location>
</feature>
<dbReference type="GO" id="GO:0005886">
    <property type="term" value="C:plasma membrane"/>
    <property type="evidence" value="ECO:0007669"/>
    <property type="project" value="UniProtKB-SubCell"/>
</dbReference>
<gene>
    <name evidence="8" type="ORF">ENP94_03315</name>
    <name evidence="9" type="ORF">ENS16_04315</name>
</gene>
<evidence type="ECO:0000256" key="2">
    <source>
        <dbReference type="ARBA" id="ARBA00006228"/>
    </source>
</evidence>
<keyword evidence="6 7" id="KW-0472">Membrane</keyword>
<keyword evidence="4 7" id="KW-0812">Transmembrane</keyword>
<dbReference type="AlphaFoldDB" id="A0A7C1SD02"/>
<dbReference type="PANTHER" id="PTHR34584:SF1">
    <property type="entry name" value="NA(+)_H(+) ANTIPORTER SUBUNIT E1"/>
    <property type="match status" value="1"/>
</dbReference>
<comment type="similarity">
    <text evidence="2">Belongs to the CPA3 antiporters (TC 2.A.63) subunit E family.</text>
</comment>
<feature type="transmembrane region" description="Helical" evidence="7">
    <location>
        <begin position="76"/>
        <end position="92"/>
    </location>
</feature>
<accession>A0A7C1SD02</accession>
<evidence type="ECO:0000256" key="1">
    <source>
        <dbReference type="ARBA" id="ARBA00004651"/>
    </source>
</evidence>
<dbReference type="PANTHER" id="PTHR34584">
    <property type="entry name" value="NA(+)/H(+) ANTIPORTER SUBUNIT E1"/>
    <property type="match status" value="1"/>
</dbReference>
<feature type="transmembrane region" description="Helical" evidence="7">
    <location>
        <begin position="20"/>
        <end position="39"/>
    </location>
</feature>
<evidence type="ECO:0000256" key="6">
    <source>
        <dbReference type="ARBA" id="ARBA00023136"/>
    </source>
</evidence>
<protein>
    <submittedName>
        <fullName evidence="8">Na+/H+ antiporter subunit D</fullName>
    </submittedName>
</protein>
<dbReference type="GO" id="GO:0008324">
    <property type="term" value="F:monoatomic cation transmembrane transporter activity"/>
    <property type="evidence" value="ECO:0007669"/>
    <property type="project" value="InterPro"/>
</dbReference>
<dbReference type="PIRSF" id="PIRSF019239">
    <property type="entry name" value="MrpE"/>
    <property type="match status" value="1"/>
</dbReference>
<evidence type="ECO:0000256" key="3">
    <source>
        <dbReference type="ARBA" id="ARBA00022475"/>
    </source>
</evidence>
<evidence type="ECO:0000256" key="7">
    <source>
        <dbReference type="SAM" id="Phobius"/>
    </source>
</evidence>